<dbReference type="EMBL" id="RJJR01000001">
    <property type="protein sequence ID" value="RNI39908.1"/>
    <property type="molecule type" value="Genomic_DNA"/>
</dbReference>
<gene>
    <name evidence="1" type="ORF">EFY79_00975</name>
</gene>
<name>A0A3M9NS72_9BACT</name>
<sequence>MVTMIKSEIKLDLADISVAGNLTHSKDAEAFVIFVHSADSNHSSAKNNFVADVLNQNNISTLIIDLLTEEEGKEALLKVNIELLKTRLIRVTQKVIEQFTFDNLPIGYFGIGAGAAAAFEASVFLGDTIKAIVSQSGLANLAVSLDKVTAPTLFINGSLDDDVIQSDKNAYEYLACDKNIEIVNGDPGAFEEPDALNEVAKLASSWFELYLINNSVNTNAY</sequence>
<dbReference type="AlphaFoldDB" id="A0A3M9NS72"/>
<dbReference type="Proteomes" id="UP000267223">
    <property type="component" value="Unassembled WGS sequence"/>
</dbReference>
<reference evidence="1 2" key="1">
    <citation type="submission" date="2018-11" db="EMBL/GenBank/DDBJ databases">
        <title>Draft genome sequence of Ferruginibacter sp. BO-59.</title>
        <authorList>
            <person name="Im W.T."/>
        </authorList>
    </citation>
    <scope>NUCLEOTIDE SEQUENCE [LARGE SCALE GENOMIC DNA]</scope>
    <source>
        <strain evidence="1 2">BO-59</strain>
    </source>
</reference>
<comment type="caution">
    <text evidence="1">The sequence shown here is derived from an EMBL/GenBank/DDBJ whole genome shotgun (WGS) entry which is preliminary data.</text>
</comment>
<protein>
    <submittedName>
        <fullName evidence="1">Alpha/beta hydrolase</fullName>
    </submittedName>
</protein>
<evidence type="ECO:0000313" key="2">
    <source>
        <dbReference type="Proteomes" id="UP000267223"/>
    </source>
</evidence>
<keyword evidence="1" id="KW-0378">Hydrolase</keyword>
<evidence type="ECO:0000313" key="1">
    <source>
        <dbReference type="EMBL" id="RNI39908.1"/>
    </source>
</evidence>
<dbReference type="SUPFAM" id="SSF53474">
    <property type="entry name" value="alpha/beta-Hydrolases"/>
    <property type="match status" value="1"/>
</dbReference>
<keyword evidence="2" id="KW-1185">Reference proteome</keyword>
<dbReference type="GO" id="GO:0016787">
    <property type="term" value="F:hydrolase activity"/>
    <property type="evidence" value="ECO:0007669"/>
    <property type="project" value="UniProtKB-KW"/>
</dbReference>
<dbReference type="Gene3D" id="3.40.50.1820">
    <property type="entry name" value="alpha/beta hydrolase"/>
    <property type="match status" value="1"/>
</dbReference>
<dbReference type="InterPro" id="IPR029058">
    <property type="entry name" value="AB_hydrolase_fold"/>
</dbReference>
<proteinExistence type="predicted"/>
<organism evidence="1 2">
    <name type="scientific">Hanamia caeni</name>
    <dbReference type="NCBI Taxonomy" id="2294116"/>
    <lineage>
        <taxon>Bacteria</taxon>
        <taxon>Pseudomonadati</taxon>
        <taxon>Bacteroidota</taxon>
        <taxon>Chitinophagia</taxon>
        <taxon>Chitinophagales</taxon>
        <taxon>Chitinophagaceae</taxon>
        <taxon>Hanamia</taxon>
    </lineage>
</organism>
<accession>A0A3M9NS72</accession>